<dbReference type="PRINTS" id="PR00080">
    <property type="entry name" value="SDRFAMILY"/>
</dbReference>
<name>A0A8S3QZS5_MYTED</name>
<dbReference type="PRINTS" id="PR00081">
    <property type="entry name" value="GDHRDH"/>
</dbReference>
<dbReference type="Pfam" id="PF00106">
    <property type="entry name" value="adh_short"/>
    <property type="match status" value="1"/>
</dbReference>
<comment type="caution">
    <text evidence="3">The sequence shown here is derived from an EMBL/GenBank/DDBJ whole genome shotgun (WGS) entry which is preliminary data.</text>
</comment>
<dbReference type="EC" id="1.1.1.300" evidence="3"/>
<dbReference type="GO" id="GO:0052650">
    <property type="term" value="F:all-trans-retinol dehydrogenase (NADP+) activity"/>
    <property type="evidence" value="ECO:0007669"/>
    <property type="project" value="UniProtKB-EC"/>
</dbReference>
<reference evidence="3" key="1">
    <citation type="submission" date="2021-03" db="EMBL/GenBank/DDBJ databases">
        <authorList>
            <person name="Bekaert M."/>
        </authorList>
    </citation>
    <scope>NUCLEOTIDE SEQUENCE</scope>
</reference>
<dbReference type="EMBL" id="CAJPWZ010000742">
    <property type="protein sequence ID" value="CAG2200328.1"/>
    <property type="molecule type" value="Genomic_DNA"/>
</dbReference>
<accession>A0A8S3QZS5</accession>
<evidence type="ECO:0000256" key="1">
    <source>
        <dbReference type="ARBA" id="ARBA00023002"/>
    </source>
</evidence>
<sequence length="416" mass="46621">MEDESVMNVLETAGICTILNAKTKYTIVGSLILSNSEILRKQPMLDAFWEGTECVGLKTLLQNKQGQLERILCHRCGKPPKISAEILMEWWMSAHLEELAVMLGINLRMLLKTLKVLCMIVKGNLLVCESLVGGNIGIGKATAFDLANRGARVIIASRNKEKAIQTIKEINDKTGNDNVRFMYLDLMDLEVVRQFAEQFLNEEKRLDILINNSGIAGWAYKTIGPKTKQNYDIIFGINHLGHFLLTYLLLDLLKKTRNSRVINVSSLRHLWRRSPLTYDKGPNNDGMLYPDLAGYDTSKLANVMHSKMLSKILQGTPVTANSVHPGLVATDILMAPLRSILPEKLYSIVDPLFRFISLDSTDGAQKTIFAAVDESLHSVTGKHFGHCSLAWENKLAHDDKACQQLWDYSMKMCGLT</sequence>
<evidence type="ECO:0000313" key="4">
    <source>
        <dbReference type="Proteomes" id="UP000683360"/>
    </source>
</evidence>
<evidence type="ECO:0000256" key="2">
    <source>
        <dbReference type="RuleBase" id="RU000363"/>
    </source>
</evidence>
<dbReference type="InterPro" id="IPR002347">
    <property type="entry name" value="SDR_fam"/>
</dbReference>
<gene>
    <name evidence="3" type="ORF">MEDL_14970</name>
</gene>
<organism evidence="3 4">
    <name type="scientific">Mytilus edulis</name>
    <name type="common">Blue mussel</name>
    <dbReference type="NCBI Taxonomy" id="6550"/>
    <lineage>
        <taxon>Eukaryota</taxon>
        <taxon>Metazoa</taxon>
        <taxon>Spiralia</taxon>
        <taxon>Lophotrochozoa</taxon>
        <taxon>Mollusca</taxon>
        <taxon>Bivalvia</taxon>
        <taxon>Autobranchia</taxon>
        <taxon>Pteriomorphia</taxon>
        <taxon>Mytilida</taxon>
        <taxon>Mytiloidea</taxon>
        <taxon>Mytilidae</taxon>
        <taxon>Mytilinae</taxon>
        <taxon>Mytilus</taxon>
    </lineage>
</organism>
<dbReference type="PANTHER" id="PTHR43157:SF26">
    <property type="entry name" value="RETINOL DEHYDROGENASE-LIKE"/>
    <property type="match status" value="1"/>
</dbReference>
<dbReference type="Gene3D" id="3.40.50.720">
    <property type="entry name" value="NAD(P)-binding Rossmann-like Domain"/>
    <property type="match status" value="1"/>
</dbReference>
<dbReference type="OrthoDB" id="191139at2759"/>
<dbReference type="PANTHER" id="PTHR43157">
    <property type="entry name" value="PHOSPHATIDYLINOSITOL-GLYCAN BIOSYNTHESIS CLASS F PROTEIN-RELATED"/>
    <property type="match status" value="1"/>
</dbReference>
<dbReference type="AlphaFoldDB" id="A0A8S3QZS5"/>
<keyword evidence="1 3" id="KW-0560">Oxidoreductase</keyword>
<dbReference type="InterPro" id="IPR036291">
    <property type="entry name" value="NAD(P)-bd_dom_sf"/>
</dbReference>
<evidence type="ECO:0000313" key="3">
    <source>
        <dbReference type="EMBL" id="CAG2200328.1"/>
    </source>
</evidence>
<comment type="similarity">
    <text evidence="2">Belongs to the short-chain dehydrogenases/reductases (SDR) family.</text>
</comment>
<dbReference type="Proteomes" id="UP000683360">
    <property type="component" value="Unassembled WGS sequence"/>
</dbReference>
<dbReference type="SUPFAM" id="SSF51735">
    <property type="entry name" value="NAD(P)-binding Rossmann-fold domains"/>
    <property type="match status" value="1"/>
</dbReference>
<protein>
    <submittedName>
        <fullName evidence="3">RDH12</fullName>
        <ecNumber evidence="3">1.1.1.300</ecNumber>
    </submittedName>
</protein>
<proteinExistence type="inferred from homology"/>
<keyword evidence="4" id="KW-1185">Reference proteome</keyword>